<dbReference type="SMART" id="SM00181">
    <property type="entry name" value="EGF"/>
    <property type="match status" value="5"/>
</dbReference>
<dbReference type="InterPro" id="IPR011651">
    <property type="entry name" value="Notch_ligand_N"/>
</dbReference>
<dbReference type="Gene3D" id="2.60.40.3510">
    <property type="match status" value="1"/>
</dbReference>
<evidence type="ECO:0000256" key="3">
    <source>
        <dbReference type="ARBA" id="ARBA00022536"/>
    </source>
</evidence>
<evidence type="ECO:0000256" key="6">
    <source>
        <dbReference type="ARBA" id="ARBA00022737"/>
    </source>
</evidence>
<evidence type="ECO:0000256" key="11">
    <source>
        <dbReference type="PROSITE-ProRule" id="PRU00076"/>
    </source>
</evidence>
<comment type="caution">
    <text evidence="11">Lacks conserved residue(s) required for the propagation of feature annotation.</text>
</comment>
<keyword evidence="8 13" id="KW-0472">Membrane</keyword>
<feature type="compositionally biased region" description="Basic and acidic residues" evidence="14">
    <location>
        <begin position="577"/>
        <end position="591"/>
    </location>
</feature>
<dbReference type="GO" id="GO:0007219">
    <property type="term" value="P:Notch signaling pathway"/>
    <property type="evidence" value="ECO:0007669"/>
    <property type="project" value="InterPro"/>
</dbReference>
<dbReference type="SUPFAM" id="SSF57196">
    <property type="entry name" value="EGF/Laminin"/>
    <property type="match status" value="1"/>
</dbReference>
<comment type="function">
    <text evidence="13">Putative Notch ligand involved in the mediation of Notch signaling.</text>
</comment>
<keyword evidence="6 13" id="KW-0677">Repeat</keyword>
<dbReference type="SMART" id="SM00179">
    <property type="entry name" value="EGF_CA"/>
    <property type="match status" value="3"/>
</dbReference>
<feature type="disulfide bond" evidence="11">
    <location>
        <begin position="395"/>
        <end position="404"/>
    </location>
</feature>
<dbReference type="AlphaFoldDB" id="A0A9X0CI02"/>
<dbReference type="OrthoDB" id="283575at2759"/>
<feature type="disulfide bond" evidence="12">
    <location>
        <begin position="186"/>
        <end position="195"/>
    </location>
</feature>
<feature type="region of interest" description="Disordered" evidence="14">
    <location>
        <begin position="561"/>
        <end position="616"/>
    </location>
</feature>
<feature type="region of interest" description="Disordered" evidence="14">
    <location>
        <begin position="411"/>
        <end position="477"/>
    </location>
</feature>
<keyword evidence="4 13" id="KW-0812">Transmembrane</keyword>
<evidence type="ECO:0000256" key="12">
    <source>
        <dbReference type="PROSITE-ProRule" id="PRU00377"/>
    </source>
</evidence>
<reference evidence="18" key="1">
    <citation type="submission" date="2023-01" db="EMBL/GenBank/DDBJ databases">
        <title>Genome assembly of the deep-sea coral Lophelia pertusa.</title>
        <authorList>
            <person name="Herrera S."/>
            <person name="Cordes E."/>
        </authorList>
    </citation>
    <scope>NUCLEOTIDE SEQUENCE</scope>
    <source>
        <strain evidence="18">USNM1676648</strain>
        <tissue evidence="18">Polyp</tissue>
    </source>
</reference>
<evidence type="ECO:0000256" key="2">
    <source>
        <dbReference type="ARBA" id="ARBA00022473"/>
    </source>
</evidence>
<keyword evidence="19" id="KW-1185">Reference proteome</keyword>
<gene>
    <name evidence="18" type="primary">DLL4_4</name>
    <name evidence="18" type="ORF">OS493_035786</name>
</gene>
<dbReference type="PROSITE" id="PS00022">
    <property type="entry name" value="EGF_1"/>
    <property type="match status" value="4"/>
</dbReference>
<dbReference type="PROSITE" id="PS01186">
    <property type="entry name" value="EGF_2"/>
    <property type="match status" value="3"/>
</dbReference>
<dbReference type="PRINTS" id="PR00010">
    <property type="entry name" value="EGFBLOOD"/>
</dbReference>
<feature type="compositionally biased region" description="Low complexity" evidence="14">
    <location>
        <begin position="601"/>
        <end position="610"/>
    </location>
</feature>
<dbReference type="PROSITE" id="PS01187">
    <property type="entry name" value="EGF_CA"/>
    <property type="match status" value="1"/>
</dbReference>
<evidence type="ECO:0000256" key="1">
    <source>
        <dbReference type="ARBA" id="ARBA00004479"/>
    </source>
</evidence>
<dbReference type="FunFam" id="2.10.25.10:FF:000066">
    <property type="entry name" value="FAT atypical cadherin 4"/>
    <property type="match status" value="1"/>
</dbReference>
<evidence type="ECO:0000313" key="18">
    <source>
        <dbReference type="EMBL" id="KAJ7351722.1"/>
    </source>
</evidence>
<dbReference type="Pfam" id="PF21700">
    <property type="entry name" value="EGF_DL_JAG"/>
    <property type="match status" value="1"/>
</dbReference>
<feature type="domain" description="EGF-like" evidence="16">
    <location>
        <begin position="294"/>
        <end position="332"/>
    </location>
</feature>
<feature type="domain" description="EGF-like" evidence="16">
    <location>
        <begin position="334"/>
        <end position="370"/>
    </location>
</feature>
<evidence type="ECO:0000256" key="9">
    <source>
        <dbReference type="ARBA" id="ARBA00023157"/>
    </source>
</evidence>
<dbReference type="Pfam" id="PF01414">
    <property type="entry name" value="DSL"/>
    <property type="match status" value="1"/>
</dbReference>
<evidence type="ECO:0000256" key="5">
    <source>
        <dbReference type="ARBA" id="ARBA00022729"/>
    </source>
</evidence>
<evidence type="ECO:0000256" key="7">
    <source>
        <dbReference type="ARBA" id="ARBA00022989"/>
    </source>
</evidence>
<evidence type="ECO:0000256" key="13">
    <source>
        <dbReference type="RuleBase" id="RU280815"/>
    </source>
</evidence>
<dbReference type="Proteomes" id="UP001163046">
    <property type="component" value="Unassembled WGS sequence"/>
</dbReference>
<keyword evidence="9 11" id="KW-1015">Disulfide bond</keyword>
<dbReference type="InterPro" id="IPR009030">
    <property type="entry name" value="Growth_fac_rcpt_cys_sf"/>
</dbReference>
<evidence type="ECO:0000256" key="10">
    <source>
        <dbReference type="ARBA" id="ARBA00023180"/>
    </source>
</evidence>
<dbReference type="GO" id="GO:0032502">
    <property type="term" value="P:developmental process"/>
    <property type="evidence" value="ECO:0007669"/>
    <property type="project" value="UniProtKB-ARBA"/>
</dbReference>
<dbReference type="FunFam" id="2.10.25.10:FF:000064">
    <property type="entry name" value="Delta-like protein"/>
    <property type="match status" value="1"/>
</dbReference>
<dbReference type="Pfam" id="PF07657">
    <property type="entry name" value="MNNL"/>
    <property type="match status" value="1"/>
</dbReference>
<feature type="disulfide bond" evidence="11">
    <location>
        <begin position="322"/>
        <end position="331"/>
    </location>
</feature>
<evidence type="ECO:0000259" key="16">
    <source>
        <dbReference type="PROSITE" id="PS50026"/>
    </source>
</evidence>
<dbReference type="Gene3D" id="2.10.25.140">
    <property type="match status" value="1"/>
</dbReference>
<dbReference type="Gene3D" id="2.10.25.10">
    <property type="entry name" value="Laminin"/>
    <property type="match status" value="4"/>
</dbReference>
<dbReference type="CDD" id="cd00054">
    <property type="entry name" value="EGF_CA"/>
    <property type="match status" value="3"/>
</dbReference>
<protein>
    <recommendedName>
        <fullName evidence="13">Delta-like protein</fullName>
    </recommendedName>
</protein>
<feature type="domain" description="DSL" evidence="17">
    <location>
        <begin position="184"/>
        <end position="228"/>
    </location>
</feature>
<dbReference type="PANTHER" id="PTHR24033">
    <property type="entry name" value="EGF-LIKE DOMAIN-CONTAINING PROTEIN"/>
    <property type="match status" value="1"/>
</dbReference>
<dbReference type="InterPro" id="IPR001774">
    <property type="entry name" value="DSL"/>
</dbReference>
<sequence length="640" mass="69833">MHLRDFTRHSLAAFVKGIQRPNLGVLVILLLATTLPHTRATGMFEVRILGYTNPGQRNWQMACCSGQEVQGSCPSPCSTFFSVCLRPLTETTSCQFGQETSDVLGSGSFVIPSNSLLQMPWPNTLQSWPGSFSLVVEAKHKASASSSVLIEKVVVTRQSLLPGPQWHNKSHIGTVANISLSYRVICQQFYYGDSCSKYCVPRDDRHGHWTCDSNGTIVCLPGWSGDYCLTAICQGCDLTHGSCSRPNYCRCQSGWKGPNCTECELYPGCVHGTCSKQWECNCIGGWGGKFCTLDLEYCARQQPCKNGATCTNAGAGQYSCRCKKGYTGTNCEKEIDECSSNPCKHGGNCTDLLGDYSCSCPEGFSGKQCYPVCVPGACKNGGTCSNGIRGFSCKCSPGFTGEVCEVRPTVPATTPTTPTTPDRTSVTTTTTTTTTTRGSTKYRTQEEDEDENQDVTTTHPFSNQTIEQSRNSGRGTGAISRTTMVIAIVASVLVLLALIVACVAWRFWRKRRRASQDAADAAAMEAQAQANPKQIDIEDPDPKYCAGARSGNPEIIRNFVASKQNEKNTNKTQENPADEKLPKGKAHKENTRTSLELSDITTATTSPARTSAREQQTLDELYLPNRCFDQGFWQEVELEI</sequence>
<dbReference type="PANTHER" id="PTHR24033:SF151">
    <property type="entry name" value="NOTCH 2"/>
    <property type="match status" value="1"/>
</dbReference>
<keyword evidence="10" id="KW-0325">Glycoprotein</keyword>
<evidence type="ECO:0000313" key="19">
    <source>
        <dbReference type="Proteomes" id="UP001163046"/>
    </source>
</evidence>
<feature type="disulfide bond" evidence="12">
    <location>
        <begin position="219"/>
        <end position="228"/>
    </location>
</feature>
<feature type="compositionally biased region" description="Polar residues" evidence="14">
    <location>
        <begin position="454"/>
        <end position="477"/>
    </location>
</feature>
<dbReference type="GO" id="GO:0016020">
    <property type="term" value="C:membrane"/>
    <property type="evidence" value="ECO:0007669"/>
    <property type="project" value="UniProtKB-SubCell"/>
</dbReference>
<feature type="domain" description="EGF-like" evidence="16">
    <location>
        <begin position="371"/>
        <end position="405"/>
    </location>
</feature>
<comment type="caution">
    <text evidence="18">The sequence shown here is derived from an EMBL/GenBank/DDBJ whole genome shotgun (WGS) entry which is preliminary data.</text>
</comment>
<dbReference type="InterPro" id="IPR000152">
    <property type="entry name" value="EGF-type_Asp/Asn_hydroxyl_site"/>
</dbReference>
<dbReference type="SMART" id="SM00051">
    <property type="entry name" value="DSL"/>
    <property type="match status" value="1"/>
</dbReference>
<feature type="disulfide bond" evidence="12">
    <location>
        <begin position="199"/>
        <end position="211"/>
    </location>
</feature>
<dbReference type="FunFam" id="2.10.25.10:FF:000018">
    <property type="entry name" value="Delta-like 1"/>
    <property type="match status" value="1"/>
</dbReference>
<evidence type="ECO:0000256" key="8">
    <source>
        <dbReference type="ARBA" id="ARBA00023136"/>
    </source>
</evidence>
<dbReference type="FunFam" id="2.10.25.10:FF:000321">
    <property type="entry name" value="Protein delta homolog 1"/>
    <property type="match status" value="1"/>
</dbReference>
<comment type="subcellular location">
    <subcellularLocation>
        <location evidence="1 13">Membrane</location>
        <topology evidence="1 13">Single-pass type I membrane protein</topology>
    </subcellularLocation>
</comment>
<evidence type="ECO:0000256" key="14">
    <source>
        <dbReference type="SAM" id="MobiDB-lite"/>
    </source>
</evidence>
<feature type="transmembrane region" description="Helical" evidence="15">
    <location>
        <begin position="484"/>
        <end position="508"/>
    </location>
</feature>
<accession>A0A9X0CI02</accession>
<dbReference type="InterPro" id="IPR001881">
    <property type="entry name" value="EGF-like_Ca-bd_dom"/>
</dbReference>
<keyword evidence="2 13" id="KW-0217">Developmental protein</keyword>
<dbReference type="PROSITE" id="PS51051">
    <property type="entry name" value="DSL"/>
    <property type="match status" value="1"/>
</dbReference>
<feature type="disulfide bond" evidence="11">
    <location>
        <begin position="360"/>
        <end position="369"/>
    </location>
</feature>
<dbReference type="GO" id="GO:0005509">
    <property type="term" value="F:calcium ion binding"/>
    <property type="evidence" value="ECO:0007669"/>
    <property type="project" value="InterPro"/>
</dbReference>
<dbReference type="Pfam" id="PF00008">
    <property type="entry name" value="EGF"/>
    <property type="match status" value="3"/>
</dbReference>
<dbReference type="InterPro" id="IPR000742">
    <property type="entry name" value="EGF"/>
</dbReference>
<dbReference type="CDD" id="cd12087">
    <property type="entry name" value="TM_EGFR-like"/>
    <property type="match status" value="1"/>
</dbReference>
<proteinExistence type="predicted"/>
<dbReference type="FunFam" id="2.10.25.140:FF:000001">
    <property type="entry name" value="Delta-like protein"/>
    <property type="match status" value="1"/>
</dbReference>
<feature type="compositionally biased region" description="Low complexity" evidence="14">
    <location>
        <begin position="411"/>
        <end position="437"/>
    </location>
</feature>
<evidence type="ECO:0000256" key="15">
    <source>
        <dbReference type="SAM" id="Phobius"/>
    </source>
</evidence>
<keyword evidence="5 13" id="KW-0732">Signal</keyword>
<dbReference type="SUPFAM" id="SSF57184">
    <property type="entry name" value="Growth factor receptor domain"/>
    <property type="match status" value="1"/>
</dbReference>
<evidence type="ECO:0000259" key="17">
    <source>
        <dbReference type="PROSITE" id="PS51051"/>
    </source>
</evidence>
<name>A0A9X0CI02_9CNID</name>
<dbReference type="InterPro" id="IPR051830">
    <property type="entry name" value="NOTCH_homolog"/>
</dbReference>
<organism evidence="18 19">
    <name type="scientific">Desmophyllum pertusum</name>
    <dbReference type="NCBI Taxonomy" id="174260"/>
    <lineage>
        <taxon>Eukaryota</taxon>
        <taxon>Metazoa</taxon>
        <taxon>Cnidaria</taxon>
        <taxon>Anthozoa</taxon>
        <taxon>Hexacorallia</taxon>
        <taxon>Scleractinia</taxon>
        <taxon>Caryophylliina</taxon>
        <taxon>Caryophylliidae</taxon>
        <taxon>Desmophyllum</taxon>
    </lineage>
</organism>
<keyword evidence="7 13" id="KW-1133">Transmembrane helix</keyword>
<dbReference type="PROSITE" id="PS50026">
    <property type="entry name" value="EGF_3"/>
    <property type="match status" value="3"/>
</dbReference>
<dbReference type="InterPro" id="IPR018097">
    <property type="entry name" value="EGF_Ca-bd_CS"/>
</dbReference>
<dbReference type="PROSITE" id="PS00010">
    <property type="entry name" value="ASX_HYDROXYL"/>
    <property type="match status" value="2"/>
</dbReference>
<keyword evidence="3 11" id="KW-0245">EGF-like domain</keyword>
<dbReference type="EMBL" id="MU827357">
    <property type="protein sequence ID" value="KAJ7351722.1"/>
    <property type="molecule type" value="Genomic_DNA"/>
</dbReference>
<evidence type="ECO:0000256" key="4">
    <source>
        <dbReference type="ARBA" id="ARBA00022692"/>
    </source>
</evidence>